<dbReference type="PANTHER" id="PTHR12080">
    <property type="entry name" value="SIGNALING LYMPHOCYTIC ACTIVATION MOLECULE"/>
    <property type="match status" value="1"/>
</dbReference>
<feature type="compositionally biased region" description="Polar residues" evidence="5">
    <location>
        <begin position="373"/>
        <end position="383"/>
    </location>
</feature>
<evidence type="ECO:0000256" key="5">
    <source>
        <dbReference type="SAM" id="MobiDB-lite"/>
    </source>
</evidence>
<evidence type="ECO:0000256" key="1">
    <source>
        <dbReference type="ARBA" id="ARBA00004370"/>
    </source>
</evidence>
<reference evidence="7" key="2">
    <citation type="submission" date="2025-09" db="UniProtKB">
        <authorList>
            <consortium name="Ensembl"/>
        </authorList>
    </citation>
    <scope>IDENTIFICATION</scope>
</reference>
<sequence length="391" mass="41816">MQLGGGKPPVRRRCAFPFSATIYVVDAGCRELLSTCHVSMDVSRCLLLPLLLLHQATCDGEGEEVIGTVGKSVTFHLQSLDGKAVAWSFHNDVIVTVEIGNPPKPTFFDDNYKPRLAFPMTGSALTISQLRMDDSGAYTAKTSKAKTTFTLHVYRELVEPAVTCLEKNCSASGCYYTLSCTVWDSSNVSYAWDTGDGLWRKGSTVVVEEPSLGEELLPLTCMARNPVSSHNTTVISPAAICAESTAHPPSTGTYSSGQAGILAAAVMGALVLLAVVIFVIHCKSKGWRIFRLPAAEAVNTEASPECMTVYAQIGPAQQVHPQSSSNAKQGEPNRMPTPGVETSKTIYSTIQAMAQLQTDDEKMGNGMPGCQKESLSQPASMDSPSRAPVCP</sequence>
<feature type="transmembrane region" description="Helical" evidence="6">
    <location>
        <begin position="259"/>
        <end position="282"/>
    </location>
</feature>
<dbReference type="InterPro" id="IPR013783">
    <property type="entry name" value="Ig-like_fold"/>
</dbReference>
<keyword evidence="6" id="KW-1133">Transmembrane helix</keyword>
<accession>A0A8C4UU34</accession>
<feature type="compositionally biased region" description="Polar residues" evidence="5">
    <location>
        <begin position="319"/>
        <end position="328"/>
    </location>
</feature>
<evidence type="ECO:0000313" key="7">
    <source>
        <dbReference type="Ensembl" id="ENSFTIP00000017683.1"/>
    </source>
</evidence>
<dbReference type="Gene3D" id="2.60.40.10">
    <property type="entry name" value="Immunoglobulins"/>
    <property type="match status" value="2"/>
</dbReference>
<keyword evidence="8" id="KW-1185">Reference proteome</keyword>
<dbReference type="OMA" id="AQVNHPY"/>
<keyword evidence="4" id="KW-0325">Glycoprotein</keyword>
<comment type="subcellular location">
    <subcellularLocation>
        <location evidence="1">Membrane</location>
    </subcellularLocation>
</comment>
<keyword evidence="2" id="KW-0732">Signal</keyword>
<dbReference type="InterPro" id="IPR036179">
    <property type="entry name" value="Ig-like_dom_sf"/>
</dbReference>
<evidence type="ECO:0000313" key="8">
    <source>
        <dbReference type="Proteomes" id="UP000694562"/>
    </source>
</evidence>
<protein>
    <submittedName>
        <fullName evidence="7">Uncharacterized protein</fullName>
    </submittedName>
</protein>
<proteinExistence type="predicted"/>
<dbReference type="Ensembl" id="ENSFTIT00000018425.1">
    <property type="protein sequence ID" value="ENSFTIP00000017683.1"/>
    <property type="gene ID" value="ENSFTIG00000011713.1"/>
</dbReference>
<dbReference type="InterPro" id="IPR015631">
    <property type="entry name" value="CD2/SLAM_rcpt"/>
</dbReference>
<evidence type="ECO:0000256" key="3">
    <source>
        <dbReference type="ARBA" id="ARBA00023136"/>
    </source>
</evidence>
<dbReference type="OrthoDB" id="8741746at2759"/>
<keyword evidence="3 6" id="KW-0472">Membrane</keyword>
<evidence type="ECO:0000256" key="2">
    <source>
        <dbReference type="ARBA" id="ARBA00022729"/>
    </source>
</evidence>
<keyword evidence="6" id="KW-0812">Transmembrane</keyword>
<dbReference type="GO" id="GO:0016020">
    <property type="term" value="C:membrane"/>
    <property type="evidence" value="ECO:0007669"/>
    <property type="project" value="UniProtKB-SubCell"/>
</dbReference>
<dbReference type="PANTHER" id="PTHR12080:SF55">
    <property type="entry name" value="LYMPHOCYTE FUNCTION-ASSOCIATED ANTIGEN 3"/>
    <property type="match status" value="1"/>
</dbReference>
<feature type="region of interest" description="Disordered" evidence="5">
    <location>
        <begin position="357"/>
        <end position="391"/>
    </location>
</feature>
<name>A0A8C4UU34_FALTI</name>
<reference evidence="7" key="1">
    <citation type="submission" date="2025-08" db="UniProtKB">
        <authorList>
            <consortium name="Ensembl"/>
        </authorList>
    </citation>
    <scope>IDENTIFICATION</scope>
</reference>
<evidence type="ECO:0000256" key="4">
    <source>
        <dbReference type="ARBA" id="ARBA00023180"/>
    </source>
</evidence>
<evidence type="ECO:0000256" key="6">
    <source>
        <dbReference type="SAM" id="Phobius"/>
    </source>
</evidence>
<organism evidence="7 8">
    <name type="scientific">Falco tinnunculus</name>
    <name type="common">Common kestrel</name>
    <dbReference type="NCBI Taxonomy" id="100819"/>
    <lineage>
        <taxon>Eukaryota</taxon>
        <taxon>Metazoa</taxon>
        <taxon>Chordata</taxon>
        <taxon>Craniata</taxon>
        <taxon>Vertebrata</taxon>
        <taxon>Euteleostomi</taxon>
        <taxon>Archelosauria</taxon>
        <taxon>Archosauria</taxon>
        <taxon>Dinosauria</taxon>
        <taxon>Saurischia</taxon>
        <taxon>Theropoda</taxon>
        <taxon>Coelurosauria</taxon>
        <taxon>Aves</taxon>
        <taxon>Neognathae</taxon>
        <taxon>Neoaves</taxon>
        <taxon>Telluraves</taxon>
        <taxon>Australaves</taxon>
        <taxon>Falconiformes</taxon>
        <taxon>Falconidae</taxon>
        <taxon>Falco</taxon>
    </lineage>
</organism>
<dbReference type="Proteomes" id="UP000694562">
    <property type="component" value="Unplaced"/>
</dbReference>
<feature type="region of interest" description="Disordered" evidence="5">
    <location>
        <begin position="317"/>
        <end position="341"/>
    </location>
</feature>
<dbReference type="AlphaFoldDB" id="A0A8C4UU34"/>
<dbReference type="SUPFAM" id="SSF48726">
    <property type="entry name" value="Immunoglobulin"/>
    <property type="match status" value="1"/>
</dbReference>